<gene>
    <name evidence="1" type="ORF">AVEN_153237_1</name>
</gene>
<proteinExistence type="predicted"/>
<organism evidence="1 2">
    <name type="scientific">Araneus ventricosus</name>
    <name type="common">Orbweaver spider</name>
    <name type="synonym">Epeira ventricosa</name>
    <dbReference type="NCBI Taxonomy" id="182803"/>
    <lineage>
        <taxon>Eukaryota</taxon>
        <taxon>Metazoa</taxon>
        <taxon>Ecdysozoa</taxon>
        <taxon>Arthropoda</taxon>
        <taxon>Chelicerata</taxon>
        <taxon>Arachnida</taxon>
        <taxon>Araneae</taxon>
        <taxon>Araneomorphae</taxon>
        <taxon>Entelegynae</taxon>
        <taxon>Araneoidea</taxon>
        <taxon>Araneidae</taxon>
        <taxon>Araneus</taxon>
    </lineage>
</organism>
<name>A0A4Y2KJV5_ARAVE</name>
<evidence type="ECO:0000313" key="2">
    <source>
        <dbReference type="Proteomes" id="UP000499080"/>
    </source>
</evidence>
<dbReference type="EMBL" id="BGPR01004745">
    <property type="protein sequence ID" value="GBN02884.1"/>
    <property type="molecule type" value="Genomic_DNA"/>
</dbReference>
<comment type="caution">
    <text evidence="1">The sequence shown here is derived from an EMBL/GenBank/DDBJ whole genome shotgun (WGS) entry which is preliminary data.</text>
</comment>
<dbReference type="AlphaFoldDB" id="A0A4Y2KJV5"/>
<dbReference type="Proteomes" id="UP000499080">
    <property type="component" value="Unassembled WGS sequence"/>
</dbReference>
<accession>A0A4Y2KJV5</accession>
<evidence type="ECO:0000313" key="1">
    <source>
        <dbReference type="EMBL" id="GBN02884.1"/>
    </source>
</evidence>
<keyword evidence="2" id="KW-1185">Reference proteome</keyword>
<sequence length="98" mass="11385">MDIQSEVMKFIDNIPNENLRKDNRKTLREYMVGFMSVVARQKAVMCMILGKCHEQTELIEDKLEKLQSTNKESIQMNFAPATKFLSKSKSRSRGERKG</sequence>
<reference evidence="1 2" key="1">
    <citation type="journal article" date="2019" name="Sci. Rep.">
        <title>Orb-weaving spider Araneus ventricosus genome elucidates the spidroin gene catalogue.</title>
        <authorList>
            <person name="Kono N."/>
            <person name="Nakamura H."/>
            <person name="Ohtoshi R."/>
            <person name="Moran D.A.P."/>
            <person name="Shinohara A."/>
            <person name="Yoshida Y."/>
            <person name="Fujiwara M."/>
            <person name="Mori M."/>
            <person name="Tomita M."/>
            <person name="Arakawa K."/>
        </authorList>
    </citation>
    <scope>NUCLEOTIDE SEQUENCE [LARGE SCALE GENOMIC DNA]</scope>
</reference>
<protein>
    <submittedName>
        <fullName evidence="1">Uncharacterized protein</fullName>
    </submittedName>
</protein>